<dbReference type="GeneID" id="90983661"/>
<dbReference type="Pfam" id="PF00004">
    <property type="entry name" value="AAA"/>
    <property type="match status" value="1"/>
</dbReference>
<evidence type="ECO:0000313" key="5">
    <source>
        <dbReference type="Proteomes" id="UP000027665"/>
    </source>
</evidence>
<dbReference type="InterPro" id="IPR003959">
    <property type="entry name" value="ATPase_AAA_core"/>
</dbReference>
<keyword evidence="5" id="KW-1185">Reference proteome</keyword>
<evidence type="ECO:0000259" key="3">
    <source>
        <dbReference type="SMART" id="SM00382"/>
    </source>
</evidence>
<dbReference type="PANTHER" id="PTHR11638">
    <property type="entry name" value="ATP-DEPENDENT CLP PROTEASE"/>
    <property type="match status" value="1"/>
</dbReference>
<dbReference type="InterPro" id="IPR027417">
    <property type="entry name" value="P-loop_NTPase"/>
</dbReference>
<dbReference type="SUPFAM" id="SSF52540">
    <property type="entry name" value="P-loop containing nucleoside triphosphate hydrolases"/>
    <property type="match status" value="1"/>
</dbReference>
<evidence type="ECO:0000256" key="1">
    <source>
        <dbReference type="ARBA" id="ARBA00022741"/>
    </source>
</evidence>
<proteinExistence type="predicted"/>
<dbReference type="SMART" id="SM00382">
    <property type="entry name" value="AAA"/>
    <property type="match status" value="1"/>
</dbReference>
<dbReference type="CDD" id="cd00009">
    <property type="entry name" value="AAA"/>
    <property type="match status" value="1"/>
</dbReference>
<protein>
    <recommendedName>
        <fullName evidence="3">AAA+ ATPase domain-containing protein</fullName>
    </recommendedName>
</protein>
<evidence type="ECO:0000256" key="2">
    <source>
        <dbReference type="ARBA" id="ARBA00022840"/>
    </source>
</evidence>
<dbReference type="AlphaFoldDB" id="A0A073IS26"/>
<keyword evidence="2" id="KW-0067">ATP-binding</keyword>
<dbReference type="GO" id="GO:0005737">
    <property type="term" value="C:cytoplasm"/>
    <property type="evidence" value="ECO:0007669"/>
    <property type="project" value="TreeGrafter"/>
</dbReference>
<dbReference type="Gene3D" id="3.40.50.300">
    <property type="entry name" value="P-loop containing nucleotide triphosphate hydrolases"/>
    <property type="match status" value="1"/>
</dbReference>
<organism evidence="4 5">
    <name type="scientific">Synergistes jonesii</name>
    <dbReference type="NCBI Taxonomy" id="2754"/>
    <lineage>
        <taxon>Bacteria</taxon>
        <taxon>Thermotogati</taxon>
        <taxon>Synergistota</taxon>
        <taxon>Synergistia</taxon>
        <taxon>Synergistales</taxon>
        <taxon>Synergistaceae</taxon>
        <taxon>Synergistes</taxon>
    </lineage>
</organism>
<reference evidence="4 5" key="1">
    <citation type="submission" date="2014-04" db="EMBL/GenBank/DDBJ databases">
        <title>Draft Genome Sequence of Synergistes jonesii.</title>
        <authorList>
            <person name="Coil D.A."/>
            <person name="Eisen J.A."/>
            <person name="Holland-Moritz H.E."/>
        </authorList>
    </citation>
    <scope>NUCLEOTIDE SEQUENCE [LARGE SCALE GENOMIC DNA]</scope>
    <source>
        <strain evidence="4 5">78-1</strain>
    </source>
</reference>
<accession>A0A073IS26</accession>
<dbReference type="PANTHER" id="PTHR11638:SF18">
    <property type="entry name" value="HEAT SHOCK PROTEIN 104"/>
    <property type="match status" value="1"/>
</dbReference>
<keyword evidence="1" id="KW-0547">Nucleotide-binding</keyword>
<dbReference type="RefSeq" id="WP_037976162.1">
    <property type="nucleotide sequence ID" value="NZ_JMKI01000031.1"/>
</dbReference>
<dbReference type="eggNOG" id="COG0542">
    <property type="taxonomic scope" value="Bacteria"/>
</dbReference>
<dbReference type="STRING" id="2754.EH55_05055"/>
<evidence type="ECO:0000313" key="4">
    <source>
        <dbReference type="EMBL" id="KEJ92370.1"/>
    </source>
</evidence>
<sequence length="271" mass="29987">MSVFSGKLPPLCAKYGRLLNGRSGGVEQILEDASALERIAVALASEEQNNVALTGAAGCGKTAAVRKLAALIEEGRYRRLSGRRVVELNLDLISQDRRKRDLRFKHILDEAERHSIIIYLDEAHRLSESGGPSNLMNTLKPYITSGGISMLISTTSEEFRAYIARDRAMERRFQSIELKEPGRARLLEILEHVARVRYPETLFTKEAIEETARLAALCSPERAEPARSLELLHYEISAAQIELPPQEHAKEITAADARAAAALKMSERGAG</sequence>
<dbReference type="GO" id="GO:0016887">
    <property type="term" value="F:ATP hydrolysis activity"/>
    <property type="evidence" value="ECO:0007669"/>
    <property type="project" value="InterPro"/>
</dbReference>
<dbReference type="Proteomes" id="UP000027665">
    <property type="component" value="Unassembled WGS sequence"/>
</dbReference>
<comment type="caution">
    <text evidence="4">The sequence shown here is derived from an EMBL/GenBank/DDBJ whole genome shotgun (WGS) entry which is preliminary data.</text>
</comment>
<dbReference type="GO" id="GO:0034605">
    <property type="term" value="P:cellular response to heat"/>
    <property type="evidence" value="ECO:0007669"/>
    <property type="project" value="TreeGrafter"/>
</dbReference>
<name>A0A073IS26_9BACT</name>
<gene>
    <name evidence="4" type="ORF">EH55_05055</name>
</gene>
<dbReference type="EMBL" id="JMKI01000031">
    <property type="protein sequence ID" value="KEJ92370.1"/>
    <property type="molecule type" value="Genomic_DNA"/>
</dbReference>
<dbReference type="InterPro" id="IPR003593">
    <property type="entry name" value="AAA+_ATPase"/>
</dbReference>
<dbReference type="InterPro" id="IPR050130">
    <property type="entry name" value="ClpA_ClpB"/>
</dbReference>
<dbReference type="GO" id="GO:0005524">
    <property type="term" value="F:ATP binding"/>
    <property type="evidence" value="ECO:0007669"/>
    <property type="project" value="UniProtKB-KW"/>
</dbReference>
<feature type="domain" description="AAA+ ATPase" evidence="3">
    <location>
        <begin position="47"/>
        <end position="183"/>
    </location>
</feature>
<dbReference type="OrthoDB" id="3489at2"/>